<dbReference type="InterPro" id="IPR050111">
    <property type="entry name" value="C-type_lectin/snaclec_domain"/>
</dbReference>
<evidence type="ECO:0000256" key="1">
    <source>
        <dbReference type="ARBA" id="ARBA00022734"/>
    </source>
</evidence>
<dbReference type="OrthoDB" id="8950604at2759"/>
<dbReference type="InterPro" id="IPR018378">
    <property type="entry name" value="C-type_lectin_CS"/>
</dbReference>
<dbReference type="AlphaFoldDB" id="A0A6J2WJP9"/>
<evidence type="ECO:0000259" key="3">
    <source>
        <dbReference type="PROSITE" id="PS50041"/>
    </source>
</evidence>
<evidence type="ECO:0000313" key="4">
    <source>
        <dbReference type="Proteomes" id="UP000504632"/>
    </source>
</evidence>
<dbReference type="CDD" id="cd03590">
    <property type="entry name" value="CLECT_DC-SIGN_like"/>
    <property type="match status" value="1"/>
</dbReference>
<keyword evidence="1" id="KW-0430">Lectin</keyword>
<dbReference type="RefSeq" id="XP_030643556.1">
    <property type="nucleotide sequence ID" value="XM_030787696.1"/>
</dbReference>
<reference evidence="4" key="1">
    <citation type="submission" date="2024-06" db="UniProtKB">
        <authorList>
            <consortium name="RefSeq"/>
        </authorList>
    </citation>
    <scope>NUCLEOTIDE SEQUENCE [LARGE SCALE GENOMIC DNA]</scope>
</reference>
<dbReference type="SMART" id="SM00034">
    <property type="entry name" value="CLECT"/>
    <property type="match status" value="1"/>
</dbReference>
<gene>
    <name evidence="5" type="primary">LOC115823661</name>
</gene>
<dbReference type="InParanoid" id="A0A6J2WJP9"/>
<organism evidence="4 5">
    <name type="scientific">Chanos chanos</name>
    <name type="common">Milkfish</name>
    <name type="synonym">Mugil chanos</name>
    <dbReference type="NCBI Taxonomy" id="29144"/>
    <lineage>
        <taxon>Eukaryota</taxon>
        <taxon>Metazoa</taxon>
        <taxon>Chordata</taxon>
        <taxon>Craniata</taxon>
        <taxon>Vertebrata</taxon>
        <taxon>Euteleostomi</taxon>
        <taxon>Actinopterygii</taxon>
        <taxon>Neopterygii</taxon>
        <taxon>Teleostei</taxon>
        <taxon>Ostariophysi</taxon>
        <taxon>Gonorynchiformes</taxon>
        <taxon>Chanidae</taxon>
        <taxon>Chanos</taxon>
    </lineage>
</organism>
<reference evidence="5" key="2">
    <citation type="submission" date="2025-08" db="UniProtKB">
        <authorList>
            <consortium name="RefSeq"/>
        </authorList>
    </citation>
    <scope>IDENTIFICATION</scope>
</reference>
<dbReference type="Gene3D" id="3.10.100.10">
    <property type="entry name" value="Mannose-Binding Protein A, subunit A"/>
    <property type="match status" value="1"/>
</dbReference>
<dbReference type="SUPFAM" id="SSF56436">
    <property type="entry name" value="C-type lectin-like"/>
    <property type="match status" value="1"/>
</dbReference>
<dbReference type="InterPro" id="IPR001304">
    <property type="entry name" value="C-type_lectin-like"/>
</dbReference>
<dbReference type="InterPro" id="IPR033989">
    <property type="entry name" value="CD209-like_CTLD"/>
</dbReference>
<feature type="domain" description="C-type lectin" evidence="3">
    <location>
        <begin position="31"/>
        <end position="151"/>
    </location>
</feature>
<dbReference type="GeneID" id="115823661"/>
<dbReference type="PANTHER" id="PTHR22803">
    <property type="entry name" value="MANNOSE, PHOSPHOLIPASE, LECTIN RECEPTOR RELATED"/>
    <property type="match status" value="1"/>
</dbReference>
<dbReference type="InterPro" id="IPR016187">
    <property type="entry name" value="CTDL_fold"/>
</dbReference>
<evidence type="ECO:0000256" key="2">
    <source>
        <dbReference type="ARBA" id="ARBA00023157"/>
    </source>
</evidence>
<protein>
    <submittedName>
        <fullName evidence="5">C-type lectin domain family 4 member E-like</fullName>
    </submittedName>
</protein>
<sequence length="156" mass="17865">MGGHTGVTRITLALSTRILQNKYIKEGWRYLSPSLYYTSPVEKTWSESRQDCIERGADLVIINSKEEQDFVGMLIRTRDIVGAWIGLTDHVTEDVWKWVDGTALTTGYWRKGEPSQYGSVKEDCATVRSDAQPYENWNDMGCSQTSNWICEKKIVF</sequence>
<dbReference type="InterPro" id="IPR016186">
    <property type="entry name" value="C-type_lectin-like/link_sf"/>
</dbReference>
<accession>A0A6J2WJP9</accession>
<proteinExistence type="predicted"/>
<dbReference type="Proteomes" id="UP000504632">
    <property type="component" value="Chromosome 11"/>
</dbReference>
<dbReference type="GO" id="GO:0030246">
    <property type="term" value="F:carbohydrate binding"/>
    <property type="evidence" value="ECO:0007669"/>
    <property type="project" value="UniProtKB-KW"/>
</dbReference>
<keyword evidence="2" id="KW-1015">Disulfide bond</keyword>
<dbReference type="Pfam" id="PF00059">
    <property type="entry name" value="Lectin_C"/>
    <property type="match status" value="1"/>
</dbReference>
<dbReference type="PROSITE" id="PS50041">
    <property type="entry name" value="C_TYPE_LECTIN_2"/>
    <property type="match status" value="1"/>
</dbReference>
<dbReference type="PROSITE" id="PS00615">
    <property type="entry name" value="C_TYPE_LECTIN_1"/>
    <property type="match status" value="1"/>
</dbReference>
<name>A0A6J2WJP9_CHACN</name>
<evidence type="ECO:0000313" key="5">
    <source>
        <dbReference type="RefSeq" id="XP_030643556.1"/>
    </source>
</evidence>
<keyword evidence="4" id="KW-1185">Reference proteome</keyword>